<reference evidence="1" key="1">
    <citation type="submission" date="2019-08" db="EMBL/GenBank/DDBJ databases">
        <authorList>
            <person name="Kucharzyk K."/>
            <person name="Murdoch R.W."/>
            <person name="Higgins S."/>
            <person name="Loffler F."/>
        </authorList>
    </citation>
    <scope>NUCLEOTIDE SEQUENCE</scope>
</reference>
<sequence length="76" mass="9174">MIMIYVINAVIEYSPLYERKGFDVRAYLSHKITAMMIVMLRRTNLIYFIKIPGYIMIIEIKKLQSRNYSYFIINPF</sequence>
<accession>A0A645IIA3</accession>
<dbReference type="AlphaFoldDB" id="A0A645IIA3"/>
<dbReference type="EMBL" id="VSSQ01115128">
    <property type="protein sequence ID" value="MPN50706.1"/>
    <property type="molecule type" value="Genomic_DNA"/>
</dbReference>
<gene>
    <name evidence="1" type="ORF">SDC9_198339</name>
</gene>
<organism evidence="1">
    <name type="scientific">bioreactor metagenome</name>
    <dbReference type="NCBI Taxonomy" id="1076179"/>
    <lineage>
        <taxon>unclassified sequences</taxon>
        <taxon>metagenomes</taxon>
        <taxon>ecological metagenomes</taxon>
    </lineage>
</organism>
<proteinExistence type="predicted"/>
<protein>
    <submittedName>
        <fullName evidence="1">Uncharacterized protein</fullName>
    </submittedName>
</protein>
<evidence type="ECO:0000313" key="1">
    <source>
        <dbReference type="EMBL" id="MPN50706.1"/>
    </source>
</evidence>
<comment type="caution">
    <text evidence="1">The sequence shown here is derived from an EMBL/GenBank/DDBJ whole genome shotgun (WGS) entry which is preliminary data.</text>
</comment>
<name>A0A645IIA3_9ZZZZ</name>